<keyword evidence="1 3" id="KW-0560">Oxidoreductase</keyword>
<dbReference type="PANTHER" id="PTHR11695:SF294">
    <property type="entry name" value="RETICULON-4-INTERACTING PROTEIN 1, MITOCHONDRIAL"/>
    <property type="match status" value="1"/>
</dbReference>
<dbReference type="InterPro" id="IPR050700">
    <property type="entry name" value="YIM1/Zinc_Alcohol_DH_Fams"/>
</dbReference>
<comment type="caution">
    <text evidence="3">The sequence shown here is derived from an EMBL/GenBank/DDBJ whole genome shotgun (WGS) entry which is preliminary data.</text>
</comment>
<dbReference type="RefSeq" id="WP_378537152.1">
    <property type="nucleotide sequence ID" value="NZ_JBHSBH010000015.1"/>
</dbReference>
<name>A0ABV8FU97_9ACTN</name>
<dbReference type="Pfam" id="PF13602">
    <property type="entry name" value="ADH_zinc_N_2"/>
    <property type="match status" value="1"/>
</dbReference>
<dbReference type="CDD" id="cd05289">
    <property type="entry name" value="MDR_like_2"/>
    <property type="match status" value="1"/>
</dbReference>
<evidence type="ECO:0000256" key="1">
    <source>
        <dbReference type="ARBA" id="ARBA00023002"/>
    </source>
</evidence>
<dbReference type="Gene3D" id="3.40.50.720">
    <property type="entry name" value="NAD(P)-binding Rossmann-like Domain"/>
    <property type="match status" value="1"/>
</dbReference>
<dbReference type="Proteomes" id="UP001595847">
    <property type="component" value="Unassembled WGS sequence"/>
</dbReference>
<dbReference type="SMART" id="SM00829">
    <property type="entry name" value="PKS_ER"/>
    <property type="match status" value="1"/>
</dbReference>
<feature type="domain" description="Enoyl reductase (ER)" evidence="2">
    <location>
        <begin position="2"/>
        <end position="176"/>
    </location>
</feature>
<reference evidence="4" key="1">
    <citation type="journal article" date="2019" name="Int. J. Syst. Evol. Microbiol.">
        <title>The Global Catalogue of Microorganisms (GCM) 10K type strain sequencing project: providing services to taxonomists for standard genome sequencing and annotation.</title>
        <authorList>
            <consortium name="The Broad Institute Genomics Platform"/>
            <consortium name="The Broad Institute Genome Sequencing Center for Infectious Disease"/>
            <person name="Wu L."/>
            <person name="Ma J."/>
        </authorList>
    </citation>
    <scope>NUCLEOTIDE SEQUENCE [LARGE SCALE GENOMIC DNA]</scope>
    <source>
        <strain evidence="4">TBRC 1826</strain>
    </source>
</reference>
<dbReference type="SUPFAM" id="SSF51735">
    <property type="entry name" value="NAD(P)-binding Rossmann-fold domains"/>
    <property type="match status" value="1"/>
</dbReference>
<dbReference type="InterPro" id="IPR002364">
    <property type="entry name" value="Quin_OxRdtase/zeta-crystal_CS"/>
</dbReference>
<proteinExistence type="predicted"/>
<dbReference type="Gene3D" id="3.90.180.10">
    <property type="entry name" value="Medium-chain alcohol dehydrogenases, catalytic domain"/>
    <property type="match status" value="1"/>
</dbReference>
<gene>
    <name evidence="3" type="ORF">ACFOVU_23815</name>
</gene>
<dbReference type="InterPro" id="IPR020843">
    <property type="entry name" value="ER"/>
</dbReference>
<accession>A0ABV8FU97</accession>
<dbReference type="PANTHER" id="PTHR11695">
    <property type="entry name" value="ALCOHOL DEHYDROGENASE RELATED"/>
    <property type="match status" value="1"/>
</dbReference>
<protein>
    <submittedName>
        <fullName evidence="3">NADP-dependent oxidoreductase</fullName>
        <ecNumber evidence="3">1.-.-.-</ecNumber>
    </submittedName>
</protein>
<evidence type="ECO:0000259" key="2">
    <source>
        <dbReference type="SMART" id="SM00829"/>
    </source>
</evidence>
<dbReference type="PROSITE" id="PS01162">
    <property type="entry name" value="QOR_ZETA_CRYSTAL"/>
    <property type="match status" value="1"/>
</dbReference>
<sequence length="180" mass="19039">MSRAWNPGDRVLIHAAAGGVGHFAVQIAKQRGAWVIGTASARNHAWLLELGADEVVDYHTDRFEDAIGDGVHAVIDLVGDAVADTSTRSLEVLHPGGILVAVPSGVSPELLDRAEKRGVRASAFMVEPDGAALTEIARLIDAGAISVYVEGVYPLHCAAEAHRRSEEGHGRGKVVLRVTE</sequence>
<dbReference type="EMBL" id="JBHSBH010000015">
    <property type="protein sequence ID" value="MFC3998969.1"/>
    <property type="molecule type" value="Genomic_DNA"/>
</dbReference>
<dbReference type="EC" id="1.-.-.-" evidence="3"/>
<keyword evidence="4" id="KW-1185">Reference proteome</keyword>
<dbReference type="GO" id="GO:0016491">
    <property type="term" value="F:oxidoreductase activity"/>
    <property type="evidence" value="ECO:0007669"/>
    <property type="project" value="UniProtKB-KW"/>
</dbReference>
<organism evidence="3 4">
    <name type="scientific">Nocardiopsis sediminis</name>
    <dbReference type="NCBI Taxonomy" id="1778267"/>
    <lineage>
        <taxon>Bacteria</taxon>
        <taxon>Bacillati</taxon>
        <taxon>Actinomycetota</taxon>
        <taxon>Actinomycetes</taxon>
        <taxon>Streptosporangiales</taxon>
        <taxon>Nocardiopsidaceae</taxon>
        <taxon>Nocardiopsis</taxon>
    </lineage>
</organism>
<dbReference type="InterPro" id="IPR036291">
    <property type="entry name" value="NAD(P)-bd_dom_sf"/>
</dbReference>
<evidence type="ECO:0000313" key="4">
    <source>
        <dbReference type="Proteomes" id="UP001595847"/>
    </source>
</evidence>
<evidence type="ECO:0000313" key="3">
    <source>
        <dbReference type="EMBL" id="MFC3998969.1"/>
    </source>
</evidence>